<proteinExistence type="predicted"/>
<sequence length="34" mass="3801">MLEDIQSTPLTNLSMHSVMCVYIILKSCEKASTN</sequence>
<protein>
    <submittedName>
        <fullName evidence="1">Uncharacterized protein</fullName>
    </submittedName>
</protein>
<dbReference type="RefSeq" id="XP_020438310.1">
    <property type="nucleotide sequence ID" value="XM_020571787.1"/>
</dbReference>
<keyword evidence="2" id="KW-1185">Reference proteome</keyword>
<dbReference type="GeneID" id="31356298"/>
<organism evidence="1 2">
    <name type="scientific">Heterostelium pallidum (strain ATCC 26659 / Pp 5 / PN500)</name>
    <name type="common">Cellular slime mold</name>
    <name type="synonym">Polysphondylium pallidum</name>
    <dbReference type="NCBI Taxonomy" id="670386"/>
    <lineage>
        <taxon>Eukaryota</taxon>
        <taxon>Amoebozoa</taxon>
        <taxon>Evosea</taxon>
        <taxon>Eumycetozoa</taxon>
        <taxon>Dictyostelia</taxon>
        <taxon>Acytosteliales</taxon>
        <taxon>Acytosteliaceae</taxon>
        <taxon>Heterostelium</taxon>
    </lineage>
</organism>
<gene>
    <name evidence="1" type="ORF">PPL_00767</name>
</gene>
<dbReference type="InParanoid" id="D3AXD6"/>
<dbReference type="AlphaFoldDB" id="D3AXD6"/>
<evidence type="ECO:0000313" key="1">
    <source>
        <dbReference type="EMBL" id="EFA86205.1"/>
    </source>
</evidence>
<dbReference type="EMBL" id="ADBJ01000003">
    <property type="protein sequence ID" value="EFA86205.1"/>
    <property type="molecule type" value="Genomic_DNA"/>
</dbReference>
<reference evidence="1 2" key="1">
    <citation type="journal article" date="2011" name="Genome Res.">
        <title>Phylogeny-wide analysis of social amoeba genomes highlights ancient origins for complex intercellular communication.</title>
        <authorList>
            <person name="Heidel A.J."/>
            <person name="Lawal H.M."/>
            <person name="Felder M."/>
            <person name="Schilde C."/>
            <person name="Helps N.R."/>
            <person name="Tunggal B."/>
            <person name="Rivero F."/>
            <person name="John U."/>
            <person name="Schleicher M."/>
            <person name="Eichinger L."/>
            <person name="Platzer M."/>
            <person name="Noegel A.A."/>
            <person name="Schaap P."/>
            <person name="Gloeckner G."/>
        </authorList>
    </citation>
    <scope>NUCLEOTIDE SEQUENCE [LARGE SCALE GENOMIC DNA]</scope>
    <source>
        <strain evidence="2">ATCC 26659 / Pp 5 / PN500</strain>
    </source>
</reference>
<comment type="caution">
    <text evidence="1">The sequence shown here is derived from an EMBL/GenBank/DDBJ whole genome shotgun (WGS) entry which is preliminary data.</text>
</comment>
<name>D3AXD6_HETP5</name>
<dbReference type="Proteomes" id="UP000001396">
    <property type="component" value="Unassembled WGS sequence"/>
</dbReference>
<accession>D3AXD6</accession>
<evidence type="ECO:0000313" key="2">
    <source>
        <dbReference type="Proteomes" id="UP000001396"/>
    </source>
</evidence>